<evidence type="ECO:0000256" key="1">
    <source>
        <dbReference type="ARBA" id="ARBA00001232"/>
    </source>
</evidence>
<keyword evidence="3 10" id="KW-0444">Lipid biosynthesis</keyword>
<dbReference type="Pfam" id="PF02504">
    <property type="entry name" value="FA_synthesis"/>
    <property type="match status" value="1"/>
</dbReference>
<evidence type="ECO:0000256" key="5">
    <source>
        <dbReference type="ARBA" id="ARBA00023098"/>
    </source>
</evidence>
<evidence type="ECO:0000256" key="9">
    <source>
        <dbReference type="ARBA" id="ARBA00046608"/>
    </source>
</evidence>
<reference evidence="11 12" key="1">
    <citation type="submission" date="2019-02" db="EMBL/GenBank/DDBJ databases">
        <authorList>
            <person name="Manzano-Marin A."/>
            <person name="Manzano-Marin A."/>
        </authorList>
    </citation>
    <scope>NUCLEOTIDE SEQUENCE [LARGE SCALE GENOMIC DNA]</scope>
    <source>
        <strain evidence="11 12">ErCicurtihirsuta</strain>
    </source>
</reference>
<gene>
    <name evidence="10 11" type="primary">plsX</name>
    <name evidence="11" type="ORF">ERCICURT3053_500</name>
</gene>
<organism evidence="11 12">
    <name type="scientific">Candidatus Erwinia haradaeae</name>
    <dbReference type="NCBI Taxonomy" id="1922217"/>
    <lineage>
        <taxon>Bacteria</taxon>
        <taxon>Pseudomonadati</taxon>
        <taxon>Pseudomonadota</taxon>
        <taxon>Gammaproteobacteria</taxon>
        <taxon>Enterobacterales</taxon>
        <taxon>Erwiniaceae</taxon>
        <taxon>Erwinia</taxon>
    </lineage>
</organism>
<keyword evidence="6 10" id="KW-0594">Phospholipid biosynthesis</keyword>
<evidence type="ECO:0000256" key="3">
    <source>
        <dbReference type="ARBA" id="ARBA00022516"/>
    </source>
</evidence>
<sequence>MKNLTLAIDVMGGDIGAHMTVPASIQALSLNPYLHIILVGDPVIIKPLLLNTDIFLLSRLEIIASQSVISDNAKPSEFIRSSHGSSMRITLEQVKNGKAHACVSAGHTGAIMGLAKLLLKPLAGVDRPALMTILPNQKKSKTVMLDVGANVIVESKLLVQFAIMGSVIAEELLAVQKPRVALINIGQEPIKGLNSVQDAAYILKLSKEINFIGYIEGHDLLSDKTDVLVCDGFVGNIILKTIEGIVRMFLLLVQSNGLEKKPSYHQNLLKKWLDEDLIHQLHHLNPDKYNGALLLGLQGVVVKSHGSANNFGFIAAIQQAEQIVQQRVLDRISMCVQALLSKSD</sequence>
<dbReference type="EMBL" id="LR217698">
    <property type="protein sequence ID" value="VFP78858.1"/>
    <property type="molecule type" value="Genomic_DNA"/>
</dbReference>
<keyword evidence="5 10" id="KW-0443">Lipid metabolism</keyword>
<dbReference type="PANTHER" id="PTHR30100">
    <property type="entry name" value="FATTY ACID/PHOSPHOLIPID SYNTHESIS PROTEIN PLSX"/>
    <property type="match status" value="1"/>
</dbReference>
<comment type="function">
    <text evidence="10">Catalyzes the reversible formation of acyl-phosphate (acyl-PO(4)) from acyl-[acyl-carrier-protein] (acyl-ACP). This enzyme utilizes acyl-ACP as fatty acyl donor, but not acyl-CoA.</text>
</comment>
<evidence type="ECO:0000256" key="2">
    <source>
        <dbReference type="ARBA" id="ARBA00022490"/>
    </source>
</evidence>
<name>A0A451CZM7_9GAMM</name>
<dbReference type="GO" id="GO:0008654">
    <property type="term" value="P:phospholipid biosynthetic process"/>
    <property type="evidence" value="ECO:0007669"/>
    <property type="project" value="UniProtKB-KW"/>
</dbReference>
<dbReference type="InterPro" id="IPR012281">
    <property type="entry name" value="Phospholipid_synth_PlsX-like"/>
</dbReference>
<evidence type="ECO:0000256" key="8">
    <source>
        <dbReference type="ARBA" id="ARBA00024069"/>
    </source>
</evidence>
<dbReference type="Gene3D" id="3.40.718.10">
    <property type="entry name" value="Isopropylmalate Dehydrogenase"/>
    <property type="match status" value="1"/>
</dbReference>
<evidence type="ECO:0000256" key="7">
    <source>
        <dbReference type="ARBA" id="ARBA00023264"/>
    </source>
</evidence>
<dbReference type="PANTHER" id="PTHR30100:SF1">
    <property type="entry name" value="PHOSPHATE ACYLTRANSFERASE"/>
    <property type="match status" value="1"/>
</dbReference>
<dbReference type="HAMAP" id="MF_00019">
    <property type="entry name" value="PlsX"/>
    <property type="match status" value="1"/>
</dbReference>
<proteinExistence type="inferred from homology"/>
<keyword evidence="4 10" id="KW-0808">Transferase</keyword>
<comment type="pathway">
    <text evidence="10">Lipid metabolism; phospholipid metabolism.</text>
</comment>
<dbReference type="PIRSF" id="PIRSF002465">
    <property type="entry name" value="Phsphlp_syn_PlsX"/>
    <property type="match status" value="1"/>
</dbReference>
<keyword evidence="7 10" id="KW-1208">Phospholipid metabolism</keyword>
<dbReference type="Proteomes" id="UP000294364">
    <property type="component" value="Chromosome"/>
</dbReference>
<dbReference type="GO" id="GO:0043811">
    <property type="term" value="F:phosphate:acyl-[acyl carrier protein] acyltransferase activity"/>
    <property type="evidence" value="ECO:0007669"/>
    <property type="project" value="UniProtKB-UniRule"/>
</dbReference>
<comment type="subcellular location">
    <subcellularLocation>
        <location evidence="10">Cytoplasm</location>
    </subcellularLocation>
    <text evidence="10">Associated with the membrane possibly through PlsY.</text>
</comment>
<dbReference type="InterPro" id="IPR003664">
    <property type="entry name" value="FA_synthesis"/>
</dbReference>
<evidence type="ECO:0000256" key="6">
    <source>
        <dbReference type="ARBA" id="ARBA00023209"/>
    </source>
</evidence>
<dbReference type="GO" id="GO:0005737">
    <property type="term" value="C:cytoplasm"/>
    <property type="evidence" value="ECO:0007669"/>
    <property type="project" value="UniProtKB-SubCell"/>
</dbReference>
<dbReference type="EC" id="2.3.1.274" evidence="8 10"/>
<dbReference type="UniPathway" id="UPA00085"/>
<dbReference type="OrthoDB" id="9806408at2"/>
<keyword evidence="11" id="KW-0012">Acyltransferase</keyword>
<accession>A0A451CZM7</accession>
<evidence type="ECO:0000313" key="11">
    <source>
        <dbReference type="EMBL" id="VFP78858.1"/>
    </source>
</evidence>
<comment type="similarity">
    <text evidence="10">Belongs to the PlsX family.</text>
</comment>
<keyword evidence="2 10" id="KW-0963">Cytoplasm</keyword>
<dbReference type="NCBIfam" id="TIGR00182">
    <property type="entry name" value="plsX"/>
    <property type="match status" value="1"/>
</dbReference>
<evidence type="ECO:0000256" key="10">
    <source>
        <dbReference type="HAMAP-Rule" id="MF_00019"/>
    </source>
</evidence>
<evidence type="ECO:0000256" key="4">
    <source>
        <dbReference type="ARBA" id="ARBA00022679"/>
    </source>
</evidence>
<comment type="subunit">
    <text evidence="9 10">Homodimer. Probably interacts with PlsY.</text>
</comment>
<evidence type="ECO:0000313" key="12">
    <source>
        <dbReference type="Proteomes" id="UP000294364"/>
    </source>
</evidence>
<comment type="catalytic activity">
    <reaction evidence="1 10">
        <text>a fatty acyl-[ACP] + phosphate = an acyl phosphate + holo-[ACP]</text>
        <dbReference type="Rhea" id="RHEA:42292"/>
        <dbReference type="Rhea" id="RHEA-COMP:9685"/>
        <dbReference type="Rhea" id="RHEA-COMP:14125"/>
        <dbReference type="ChEBI" id="CHEBI:43474"/>
        <dbReference type="ChEBI" id="CHEBI:59918"/>
        <dbReference type="ChEBI" id="CHEBI:64479"/>
        <dbReference type="ChEBI" id="CHEBI:138651"/>
        <dbReference type="EC" id="2.3.1.274"/>
    </reaction>
</comment>
<dbReference type="GO" id="GO:0006633">
    <property type="term" value="P:fatty acid biosynthetic process"/>
    <property type="evidence" value="ECO:0007669"/>
    <property type="project" value="UniProtKB-UniRule"/>
</dbReference>
<dbReference type="SUPFAM" id="SSF53659">
    <property type="entry name" value="Isocitrate/Isopropylmalate dehydrogenase-like"/>
    <property type="match status" value="1"/>
</dbReference>
<protein>
    <recommendedName>
        <fullName evidence="8 10">Phosphate acyltransferase</fullName>
        <ecNumber evidence="8 10">2.3.1.274</ecNumber>
    </recommendedName>
    <alternativeName>
        <fullName evidence="10">Acyl-ACP phosphotransacylase</fullName>
    </alternativeName>
    <alternativeName>
        <fullName evidence="10">Acyl-[acyl-carrier-protein]--phosphate acyltransferase</fullName>
    </alternativeName>
    <alternativeName>
        <fullName evidence="10">Phosphate-acyl-ACP acyltransferase</fullName>
    </alternativeName>
</protein>
<dbReference type="RefSeq" id="WP_157992315.1">
    <property type="nucleotide sequence ID" value="NZ_LR217698.1"/>
</dbReference>
<dbReference type="AlphaFoldDB" id="A0A451CZM7"/>